<gene>
    <name evidence="4" type="primary">LOC125418965</name>
</gene>
<feature type="domain" description="DUF3741" evidence="2">
    <location>
        <begin position="66"/>
        <end position="82"/>
    </location>
</feature>
<keyword evidence="3" id="KW-1185">Reference proteome</keyword>
<evidence type="ECO:0000313" key="3">
    <source>
        <dbReference type="Proteomes" id="UP001652623"/>
    </source>
</evidence>
<feature type="compositionally biased region" description="Basic and acidic residues" evidence="1">
    <location>
        <begin position="39"/>
        <end position="58"/>
    </location>
</feature>
<proteinExistence type="predicted"/>
<evidence type="ECO:0000313" key="4">
    <source>
        <dbReference type="RefSeq" id="XP_048319631.1"/>
    </source>
</evidence>
<feature type="compositionally biased region" description="Basic and acidic residues" evidence="1">
    <location>
        <begin position="170"/>
        <end position="221"/>
    </location>
</feature>
<dbReference type="RefSeq" id="XP_048319631.1">
    <property type="nucleotide sequence ID" value="XM_048463674.2"/>
</dbReference>
<name>A0ABM3I313_ZIZJJ</name>
<dbReference type="PANTHER" id="PTHR35499:SF4">
    <property type="entry name" value="ALC-INTERACTING PROTEIN 1"/>
    <property type="match status" value="1"/>
</dbReference>
<dbReference type="GeneID" id="125418965"/>
<organism evidence="3 4">
    <name type="scientific">Ziziphus jujuba</name>
    <name type="common">Chinese jujube</name>
    <name type="synonym">Ziziphus sativa</name>
    <dbReference type="NCBI Taxonomy" id="326968"/>
    <lineage>
        <taxon>Eukaryota</taxon>
        <taxon>Viridiplantae</taxon>
        <taxon>Streptophyta</taxon>
        <taxon>Embryophyta</taxon>
        <taxon>Tracheophyta</taxon>
        <taxon>Spermatophyta</taxon>
        <taxon>Magnoliopsida</taxon>
        <taxon>eudicotyledons</taxon>
        <taxon>Gunneridae</taxon>
        <taxon>Pentapetalae</taxon>
        <taxon>rosids</taxon>
        <taxon>fabids</taxon>
        <taxon>Rosales</taxon>
        <taxon>Rhamnaceae</taxon>
        <taxon>Paliureae</taxon>
        <taxon>Ziziphus</taxon>
    </lineage>
</organism>
<dbReference type="PANTHER" id="PTHR35499">
    <property type="entry name" value="OS05G0128300 PROTEIN"/>
    <property type="match status" value="1"/>
</dbReference>
<feature type="compositionally biased region" description="Basic residues" evidence="1">
    <location>
        <begin position="264"/>
        <end position="280"/>
    </location>
</feature>
<evidence type="ECO:0000259" key="2">
    <source>
        <dbReference type="Pfam" id="PF14383"/>
    </source>
</evidence>
<protein>
    <submittedName>
        <fullName evidence="4">Uncharacterized protein LOC125418965 isoform X1</fullName>
    </submittedName>
</protein>
<dbReference type="Proteomes" id="UP001652623">
    <property type="component" value="Chromosome 6"/>
</dbReference>
<reference evidence="4" key="1">
    <citation type="submission" date="2025-08" db="UniProtKB">
        <authorList>
            <consortium name="RefSeq"/>
        </authorList>
    </citation>
    <scope>IDENTIFICATION</scope>
    <source>
        <tissue evidence="4">Seedling</tissue>
    </source>
</reference>
<accession>A0ABM3I313</accession>
<dbReference type="InterPro" id="IPR032795">
    <property type="entry name" value="DUF3741-assoc"/>
</dbReference>
<sequence>MTNSHGNNSGCFAGILRRILCTGNVPTHPSDQILDSNKVVESKSSCPEKEAKGNDKVHQIQSPSGPGIVARLMGLDSLPETKWVPGDRTPDSVSRSRSVNFADYLLKFDLSSNNEAQHHRRVRTSVSFREVPSSFNEQNHDFLFVYLDNANESTKEIGLKGKKCEAGFGEKKQGMVKEKSRSREKEKKRENERMKNNNSKKEKNEGTRKKILNLKDEPRRELVRKKNSKNCSTSGSGPKGLGSVLQKNVNINGGGDSKPENQKKVTKQKSNKKRKNQHAGKKIEPISQENSSGVSVIDIYDILIQNETQLSAEDSLQSMNLKKKSSAKVHNSEGLLEGSAVKKEENEAVFNKWETEDYIELANQLNRLTDENIKESNWTSKDMLEFEGFDEEICMEFERKIVDNLLHQLIDELLEIP</sequence>
<feature type="region of interest" description="Disordered" evidence="1">
    <location>
        <begin position="170"/>
        <end position="288"/>
    </location>
</feature>
<dbReference type="Pfam" id="PF14383">
    <property type="entry name" value="VARLMGL"/>
    <property type="match status" value="1"/>
</dbReference>
<evidence type="ECO:0000256" key="1">
    <source>
        <dbReference type="SAM" id="MobiDB-lite"/>
    </source>
</evidence>
<feature type="region of interest" description="Disordered" evidence="1">
    <location>
        <begin position="39"/>
        <end position="65"/>
    </location>
</feature>